<dbReference type="PANTHER" id="PTHR30448:SF0">
    <property type="entry name" value="RNASE ADAPTER PROTEIN RAPZ"/>
    <property type="match status" value="1"/>
</dbReference>
<dbReference type="InterPro" id="IPR005337">
    <property type="entry name" value="RapZ-like"/>
</dbReference>
<comment type="caution">
    <text evidence="7">The sequence shown here is derived from an EMBL/GenBank/DDBJ whole genome shotgun (WGS) entry which is preliminary data.</text>
</comment>
<dbReference type="InterPro" id="IPR053930">
    <property type="entry name" value="RapZ-like_N"/>
</dbReference>
<dbReference type="Pfam" id="PF22740">
    <property type="entry name" value="PapZ_C"/>
    <property type="match status" value="1"/>
</dbReference>
<evidence type="ECO:0000256" key="3">
    <source>
        <dbReference type="ARBA" id="ARBA00023134"/>
    </source>
</evidence>
<evidence type="ECO:0000256" key="1">
    <source>
        <dbReference type="ARBA" id="ARBA00022741"/>
    </source>
</evidence>
<dbReference type="HAMAP" id="MF_00636">
    <property type="entry name" value="RapZ_like"/>
    <property type="match status" value="1"/>
</dbReference>
<keyword evidence="1 4" id="KW-0547">Nucleotide-binding</keyword>
<feature type="binding site" evidence="4">
    <location>
        <begin position="58"/>
        <end position="61"/>
    </location>
    <ligand>
        <name>GTP</name>
        <dbReference type="ChEBI" id="CHEBI:37565"/>
    </ligand>
</feature>
<accession>A0ABR7NNF7</accession>
<reference evidence="7 8" key="1">
    <citation type="submission" date="2020-08" db="EMBL/GenBank/DDBJ databases">
        <title>Genome public.</title>
        <authorList>
            <person name="Liu C."/>
            <person name="Sun Q."/>
        </authorList>
    </citation>
    <scope>NUCLEOTIDE SEQUENCE [LARGE SCALE GENOMIC DNA]</scope>
    <source>
        <strain evidence="7 8">BX1</strain>
    </source>
</reference>
<proteinExistence type="inferred from homology"/>
<dbReference type="RefSeq" id="WP_262400771.1">
    <property type="nucleotide sequence ID" value="NZ_JACRTB010000028.1"/>
</dbReference>
<evidence type="ECO:0000259" key="5">
    <source>
        <dbReference type="Pfam" id="PF03668"/>
    </source>
</evidence>
<gene>
    <name evidence="7" type="primary">rapZ</name>
    <name evidence="7" type="ORF">H8717_13215</name>
</gene>
<dbReference type="NCBIfam" id="NF003828">
    <property type="entry name" value="PRK05416.1"/>
    <property type="match status" value="1"/>
</dbReference>
<keyword evidence="3 4" id="KW-0342">GTP-binding</keyword>
<evidence type="ECO:0000313" key="8">
    <source>
        <dbReference type="Proteomes" id="UP000658131"/>
    </source>
</evidence>
<dbReference type="InterPro" id="IPR027417">
    <property type="entry name" value="P-loop_NTPase"/>
</dbReference>
<dbReference type="SUPFAM" id="SSF52540">
    <property type="entry name" value="P-loop containing nucleoside triphosphate hydrolases"/>
    <property type="match status" value="1"/>
</dbReference>
<keyword evidence="2 4" id="KW-0067">ATP-binding</keyword>
<organism evidence="7 8">
    <name type="scientific">Yanshouia hominis</name>
    <dbReference type="NCBI Taxonomy" id="2763673"/>
    <lineage>
        <taxon>Bacteria</taxon>
        <taxon>Bacillati</taxon>
        <taxon>Bacillota</taxon>
        <taxon>Clostridia</taxon>
        <taxon>Eubacteriales</taxon>
        <taxon>Oscillospiraceae</taxon>
        <taxon>Yanshouia</taxon>
    </lineage>
</organism>
<evidence type="ECO:0000259" key="6">
    <source>
        <dbReference type="Pfam" id="PF22740"/>
    </source>
</evidence>
<feature type="domain" description="RapZ-like N-terminal" evidence="5">
    <location>
        <begin position="1"/>
        <end position="156"/>
    </location>
</feature>
<dbReference type="Pfam" id="PF03668">
    <property type="entry name" value="RapZ-like_N"/>
    <property type="match status" value="1"/>
</dbReference>
<evidence type="ECO:0000256" key="4">
    <source>
        <dbReference type="HAMAP-Rule" id="MF_00636"/>
    </source>
</evidence>
<dbReference type="Proteomes" id="UP000658131">
    <property type="component" value="Unassembled WGS sequence"/>
</dbReference>
<dbReference type="EMBL" id="JACRTB010000028">
    <property type="protein sequence ID" value="MBC8577362.1"/>
    <property type="molecule type" value="Genomic_DNA"/>
</dbReference>
<dbReference type="PANTHER" id="PTHR30448">
    <property type="entry name" value="RNASE ADAPTER PROTEIN RAPZ"/>
    <property type="match status" value="1"/>
</dbReference>
<dbReference type="Gene3D" id="3.40.50.300">
    <property type="entry name" value="P-loop containing nucleotide triphosphate hydrolases"/>
    <property type="match status" value="1"/>
</dbReference>
<name>A0ABR7NNF7_9FIRM</name>
<dbReference type="PIRSF" id="PIRSF005052">
    <property type="entry name" value="P-loopkin"/>
    <property type="match status" value="1"/>
</dbReference>
<keyword evidence="8" id="KW-1185">Reference proteome</keyword>
<feature type="binding site" evidence="4">
    <location>
        <begin position="8"/>
        <end position="15"/>
    </location>
    <ligand>
        <name>ATP</name>
        <dbReference type="ChEBI" id="CHEBI:30616"/>
    </ligand>
</feature>
<protein>
    <submittedName>
        <fullName evidence="7">RNase adapter RapZ</fullName>
    </submittedName>
</protein>
<sequence>MELLIVTGLSGAGKSQAIHTLEDIGYFCFDNIPAELLLDFLERCRKAGRAGRFAAVLDVRSNAYSGDVGESVQTLAEAGYAVKVLFLDAADDVLLRRYKETRRPHPLIHGEVYTLAQALVMERQLLASVREQADYLLDTSNLSAAQLRERITALFGNPEESSMKITILSFGFKHGVPADADLVFDVRCLPNPFYIPSLRLLTGCDAPVYDYVFSFEEADGLYSRVRSLLEYSLPLYRREGKSSLVIAFGCTGGHHRSVSFARRLAAELDGKGETVALMHRDVKR</sequence>
<evidence type="ECO:0000256" key="2">
    <source>
        <dbReference type="ARBA" id="ARBA00022840"/>
    </source>
</evidence>
<dbReference type="InterPro" id="IPR053931">
    <property type="entry name" value="RapZ_C"/>
</dbReference>
<feature type="domain" description="RapZ C-terminal" evidence="6">
    <location>
        <begin position="163"/>
        <end position="283"/>
    </location>
</feature>
<evidence type="ECO:0000313" key="7">
    <source>
        <dbReference type="EMBL" id="MBC8577362.1"/>
    </source>
</evidence>